<reference evidence="3 4" key="1">
    <citation type="submission" date="2019-03" db="EMBL/GenBank/DDBJ databases">
        <title>Genomic Encyclopedia of Archaeal and Bacterial Type Strains, Phase II (KMG-II): from individual species to whole genera.</title>
        <authorList>
            <person name="Goeker M."/>
        </authorList>
    </citation>
    <scope>NUCLEOTIDE SEQUENCE [LARGE SCALE GENOMIC DNA]</scope>
    <source>
        <strain evidence="3 4">DSM 24782</strain>
    </source>
</reference>
<name>A0A4R7FEX2_9MICO</name>
<evidence type="ECO:0000256" key="1">
    <source>
        <dbReference type="SAM" id="SignalP"/>
    </source>
</evidence>
<keyword evidence="4" id="KW-1185">Reference proteome</keyword>
<feature type="signal peptide" evidence="1">
    <location>
        <begin position="1"/>
        <end position="25"/>
    </location>
</feature>
<accession>A0A4R7FEX2</accession>
<feature type="domain" description="DUF4397" evidence="2">
    <location>
        <begin position="35"/>
        <end position="150"/>
    </location>
</feature>
<organism evidence="3 4">
    <name type="scientific">Amnibacterium kyonggiense</name>
    <dbReference type="NCBI Taxonomy" id="595671"/>
    <lineage>
        <taxon>Bacteria</taxon>
        <taxon>Bacillati</taxon>
        <taxon>Actinomycetota</taxon>
        <taxon>Actinomycetes</taxon>
        <taxon>Micrococcales</taxon>
        <taxon>Microbacteriaceae</taxon>
        <taxon>Amnibacterium</taxon>
    </lineage>
</organism>
<feature type="chain" id="PRO_5020434418" evidence="1">
    <location>
        <begin position="26"/>
        <end position="226"/>
    </location>
</feature>
<gene>
    <name evidence="3" type="ORF">CLV52_3530</name>
</gene>
<comment type="caution">
    <text evidence="3">The sequence shown here is derived from an EMBL/GenBank/DDBJ whole genome shotgun (WGS) entry which is preliminary data.</text>
</comment>
<dbReference type="RefSeq" id="WP_162850929.1">
    <property type="nucleotide sequence ID" value="NZ_BAAARP010000001.1"/>
</dbReference>
<evidence type="ECO:0000259" key="2">
    <source>
        <dbReference type="Pfam" id="PF14344"/>
    </source>
</evidence>
<dbReference type="InterPro" id="IPR025510">
    <property type="entry name" value="DUF4397"/>
</dbReference>
<evidence type="ECO:0000313" key="4">
    <source>
        <dbReference type="Proteomes" id="UP000295344"/>
    </source>
</evidence>
<evidence type="ECO:0000313" key="3">
    <source>
        <dbReference type="EMBL" id="TDS75006.1"/>
    </source>
</evidence>
<protein>
    <submittedName>
        <fullName evidence="3">Uncharacterized protein DUF4397</fullName>
    </submittedName>
</protein>
<dbReference type="Proteomes" id="UP000295344">
    <property type="component" value="Unassembled WGS sequence"/>
</dbReference>
<proteinExistence type="predicted"/>
<keyword evidence="1" id="KW-0732">Signal</keyword>
<dbReference type="Pfam" id="PF14344">
    <property type="entry name" value="DUF4397"/>
    <property type="match status" value="1"/>
</dbReference>
<dbReference type="AlphaFoldDB" id="A0A4R7FEX2"/>
<sequence>MRRTLVAGAVIGLVAALGLAVPAEAKPAHYGKAPATVGVFHGIPKTPVDVYVGSKRVLDDFQPGTFSPSLSLKQGRYLVRVTKATATSPKHPILAAHVSLKSGASYSLIAHLTAKGKPTLTKYTNDLRPVGKDQARLTVRHVAAAPPVRVVVNGFVAVPYLKNPHQAKGVLYAGTYDVKVQLAASPNTTVLSATLPVAAGTNAIVYAWGSAKDGTLALATRAPALK</sequence>
<dbReference type="EMBL" id="SOAM01000004">
    <property type="protein sequence ID" value="TDS75006.1"/>
    <property type="molecule type" value="Genomic_DNA"/>
</dbReference>